<organism evidence="1 2">
    <name type="scientific">Nitrobacter winogradskyi</name>
    <name type="common">Nitrobacter agilis</name>
    <dbReference type="NCBI Taxonomy" id="913"/>
    <lineage>
        <taxon>Bacteria</taxon>
        <taxon>Pseudomonadati</taxon>
        <taxon>Pseudomonadota</taxon>
        <taxon>Alphaproteobacteria</taxon>
        <taxon>Hyphomicrobiales</taxon>
        <taxon>Nitrobacteraceae</taxon>
        <taxon>Nitrobacter</taxon>
    </lineage>
</organism>
<gene>
    <name evidence="1" type="ORF">J2S34_001091</name>
</gene>
<sequence>MPTETILVTALVAGVIAIFSLALAYGQRQTTAYHREHPQK</sequence>
<dbReference type="EMBL" id="JALJZS010000001">
    <property type="protein sequence ID" value="MCP1998669.1"/>
    <property type="molecule type" value="Genomic_DNA"/>
</dbReference>
<evidence type="ECO:0000313" key="2">
    <source>
        <dbReference type="Proteomes" id="UP001205486"/>
    </source>
</evidence>
<protein>
    <submittedName>
        <fullName evidence="1">Uncharacterized protein</fullName>
    </submittedName>
</protein>
<dbReference type="Proteomes" id="UP001205486">
    <property type="component" value="Unassembled WGS sequence"/>
</dbReference>
<evidence type="ECO:0000313" key="1">
    <source>
        <dbReference type="EMBL" id="MCP1998669.1"/>
    </source>
</evidence>
<keyword evidence="2" id="KW-1185">Reference proteome</keyword>
<comment type="caution">
    <text evidence="1">The sequence shown here is derived from an EMBL/GenBank/DDBJ whole genome shotgun (WGS) entry which is preliminary data.</text>
</comment>
<reference evidence="1" key="1">
    <citation type="submission" date="2022-03" db="EMBL/GenBank/DDBJ databases">
        <title>Interactions between chemoautotrophic and heterotrophic bacteria.</title>
        <authorList>
            <person name="Santoro A."/>
        </authorList>
    </citation>
    <scope>NUCLEOTIDE SEQUENCE</scope>
    <source>
        <strain evidence="1">Nb-106</strain>
    </source>
</reference>
<accession>A0ACC6AH05</accession>
<proteinExistence type="predicted"/>
<name>A0ACC6AH05_NITWI</name>